<sequence>MMKVVLVVVVVLVVGVGGGVEGGVSPPPLRPSLHLSPLSVLPSLSSPAVIKAPGIRFQASHNGLFSLWAAEKVPATHCLPTHQ</sequence>
<organism evidence="2 3">
    <name type="scientific">Portunus trituberculatus</name>
    <name type="common">Swimming crab</name>
    <name type="synonym">Neptunus trituberculatus</name>
    <dbReference type="NCBI Taxonomy" id="210409"/>
    <lineage>
        <taxon>Eukaryota</taxon>
        <taxon>Metazoa</taxon>
        <taxon>Ecdysozoa</taxon>
        <taxon>Arthropoda</taxon>
        <taxon>Crustacea</taxon>
        <taxon>Multicrustacea</taxon>
        <taxon>Malacostraca</taxon>
        <taxon>Eumalacostraca</taxon>
        <taxon>Eucarida</taxon>
        <taxon>Decapoda</taxon>
        <taxon>Pleocyemata</taxon>
        <taxon>Brachyura</taxon>
        <taxon>Eubrachyura</taxon>
        <taxon>Portunoidea</taxon>
        <taxon>Portunidae</taxon>
        <taxon>Portuninae</taxon>
        <taxon>Portunus</taxon>
    </lineage>
</organism>
<keyword evidence="1" id="KW-0732">Signal</keyword>
<dbReference type="AlphaFoldDB" id="A0A5B7J1B0"/>
<dbReference type="Proteomes" id="UP000324222">
    <property type="component" value="Unassembled WGS sequence"/>
</dbReference>
<proteinExistence type="predicted"/>
<comment type="caution">
    <text evidence="2">The sequence shown here is derived from an EMBL/GenBank/DDBJ whole genome shotgun (WGS) entry which is preliminary data.</text>
</comment>
<name>A0A5B7J1B0_PORTR</name>
<accession>A0A5B7J1B0</accession>
<keyword evidence="3" id="KW-1185">Reference proteome</keyword>
<evidence type="ECO:0008006" key="4">
    <source>
        <dbReference type="Google" id="ProtNLM"/>
    </source>
</evidence>
<evidence type="ECO:0000313" key="2">
    <source>
        <dbReference type="EMBL" id="MPC87457.1"/>
    </source>
</evidence>
<evidence type="ECO:0000313" key="3">
    <source>
        <dbReference type="Proteomes" id="UP000324222"/>
    </source>
</evidence>
<gene>
    <name evidence="2" type="ORF">E2C01_082319</name>
</gene>
<dbReference type="EMBL" id="VSRR010074554">
    <property type="protein sequence ID" value="MPC87457.1"/>
    <property type="molecule type" value="Genomic_DNA"/>
</dbReference>
<reference evidence="2 3" key="1">
    <citation type="submission" date="2019-05" db="EMBL/GenBank/DDBJ databases">
        <title>Another draft genome of Portunus trituberculatus and its Hox gene families provides insights of decapod evolution.</title>
        <authorList>
            <person name="Jeong J.-H."/>
            <person name="Song I."/>
            <person name="Kim S."/>
            <person name="Choi T."/>
            <person name="Kim D."/>
            <person name="Ryu S."/>
            <person name="Kim W."/>
        </authorList>
    </citation>
    <scope>NUCLEOTIDE SEQUENCE [LARGE SCALE GENOMIC DNA]</scope>
    <source>
        <tissue evidence="2">Muscle</tissue>
    </source>
</reference>
<evidence type="ECO:0000256" key="1">
    <source>
        <dbReference type="SAM" id="SignalP"/>
    </source>
</evidence>
<protein>
    <recommendedName>
        <fullName evidence="4">Secreted protein</fullName>
    </recommendedName>
</protein>
<feature type="signal peptide" evidence="1">
    <location>
        <begin position="1"/>
        <end position="18"/>
    </location>
</feature>
<feature type="chain" id="PRO_5022788530" description="Secreted protein" evidence="1">
    <location>
        <begin position="19"/>
        <end position="83"/>
    </location>
</feature>